<gene>
    <name evidence="3" type="ORF">ACFSUS_10160</name>
</gene>
<sequence>MKALFLFLPLLLMGASAVAQTKSAPPTSASIVAVIESVTSKNFEPDTAYAALTDEDETLLAKEPVANWSLPQESGNNITYYNLVVGTRSYQLLVVKSPKVTLPTATLLRFATPKSKPEPIARGTLKPKEEKPK</sequence>
<evidence type="ECO:0000256" key="1">
    <source>
        <dbReference type="SAM" id="MobiDB-lite"/>
    </source>
</evidence>
<feature type="signal peptide" evidence="2">
    <location>
        <begin position="1"/>
        <end position="19"/>
    </location>
</feature>
<name>A0ABW5M1S7_9BACT</name>
<dbReference type="EMBL" id="JBHULN010000005">
    <property type="protein sequence ID" value="MFD2570998.1"/>
    <property type="molecule type" value="Genomic_DNA"/>
</dbReference>
<proteinExistence type="predicted"/>
<dbReference type="Proteomes" id="UP001597469">
    <property type="component" value="Unassembled WGS sequence"/>
</dbReference>
<feature type="chain" id="PRO_5045104653" evidence="2">
    <location>
        <begin position="20"/>
        <end position="133"/>
    </location>
</feature>
<keyword evidence="2" id="KW-0732">Signal</keyword>
<feature type="region of interest" description="Disordered" evidence="1">
    <location>
        <begin position="113"/>
        <end position="133"/>
    </location>
</feature>
<dbReference type="RefSeq" id="WP_381522156.1">
    <property type="nucleotide sequence ID" value="NZ_JBHULN010000005.1"/>
</dbReference>
<organism evidence="3 4">
    <name type="scientific">Spirosoma soli</name>
    <dbReference type="NCBI Taxonomy" id="1770529"/>
    <lineage>
        <taxon>Bacteria</taxon>
        <taxon>Pseudomonadati</taxon>
        <taxon>Bacteroidota</taxon>
        <taxon>Cytophagia</taxon>
        <taxon>Cytophagales</taxon>
        <taxon>Cytophagaceae</taxon>
        <taxon>Spirosoma</taxon>
    </lineage>
</organism>
<comment type="caution">
    <text evidence="3">The sequence shown here is derived from an EMBL/GenBank/DDBJ whole genome shotgun (WGS) entry which is preliminary data.</text>
</comment>
<keyword evidence="4" id="KW-1185">Reference proteome</keyword>
<protein>
    <submittedName>
        <fullName evidence="3">Uncharacterized protein</fullName>
    </submittedName>
</protein>
<accession>A0ABW5M1S7</accession>
<evidence type="ECO:0000313" key="3">
    <source>
        <dbReference type="EMBL" id="MFD2570998.1"/>
    </source>
</evidence>
<evidence type="ECO:0000256" key="2">
    <source>
        <dbReference type="SAM" id="SignalP"/>
    </source>
</evidence>
<evidence type="ECO:0000313" key="4">
    <source>
        <dbReference type="Proteomes" id="UP001597469"/>
    </source>
</evidence>
<reference evidence="4" key="1">
    <citation type="journal article" date="2019" name="Int. J. Syst. Evol. Microbiol.">
        <title>The Global Catalogue of Microorganisms (GCM) 10K type strain sequencing project: providing services to taxonomists for standard genome sequencing and annotation.</title>
        <authorList>
            <consortium name="The Broad Institute Genomics Platform"/>
            <consortium name="The Broad Institute Genome Sequencing Center for Infectious Disease"/>
            <person name="Wu L."/>
            <person name="Ma J."/>
        </authorList>
    </citation>
    <scope>NUCLEOTIDE SEQUENCE [LARGE SCALE GENOMIC DNA]</scope>
    <source>
        <strain evidence="4">KCTC 42805</strain>
    </source>
</reference>